<organism evidence="2 3">
    <name type="scientific">Solitalea canadensis (strain ATCC 29591 / DSM 3403 / JCM 21819 / LMG 8368 / NBRC 15130 / NCIMB 12057 / USAM 9D)</name>
    <name type="common">Flexibacter canadensis</name>
    <dbReference type="NCBI Taxonomy" id="929556"/>
    <lineage>
        <taxon>Bacteria</taxon>
        <taxon>Pseudomonadati</taxon>
        <taxon>Bacteroidota</taxon>
        <taxon>Sphingobacteriia</taxon>
        <taxon>Sphingobacteriales</taxon>
        <taxon>Sphingobacteriaceae</taxon>
        <taxon>Solitalea</taxon>
    </lineage>
</organism>
<protein>
    <recommendedName>
        <fullName evidence="4">DUF4136 domain-containing protein</fullName>
    </recommendedName>
</protein>
<evidence type="ECO:0008006" key="4">
    <source>
        <dbReference type="Google" id="ProtNLM"/>
    </source>
</evidence>
<feature type="chain" id="PRO_5003615244" description="DUF4136 domain-containing protein" evidence="1">
    <location>
        <begin position="21"/>
        <end position="211"/>
    </location>
</feature>
<dbReference type="PROSITE" id="PS51257">
    <property type="entry name" value="PROKAR_LIPOPROTEIN"/>
    <property type="match status" value="1"/>
</dbReference>
<gene>
    <name evidence="2" type="ordered locus">Solca_2794</name>
</gene>
<dbReference type="Proteomes" id="UP000007590">
    <property type="component" value="Chromosome"/>
</dbReference>
<evidence type="ECO:0000313" key="3">
    <source>
        <dbReference type="Proteomes" id="UP000007590"/>
    </source>
</evidence>
<proteinExistence type="predicted"/>
<dbReference type="OrthoDB" id="1116801at2"/>
<name>H8KS32_SOLCM</name>
<evidence type="ECO:0000256" key="1">
    <source>
        <dbReference type="SAM" id="SignalP"/>
    </source>
</evidence>
<keyword evidence="3" id="KW-1185">Reference proteome</keyword>
<dbReference type="eggNOG" id="ENOG50337CR">
    <property type="taxonomic scope" value="Bacteria"/>
</dbReference>
<dbReference type="KEGG" id="scn:Solca_2794"/>
<dbReference type="HOGENOM" id="CLU_1303968_0_0_10"/>
<dbReference type="EMBL" id="CP003349">
    <property type="protein sequence ID" value="AFD07820.1"/>
    <property type="molecule type" value="Genomic_DNA"/>
</dbReference>
<dbReference type="STRING" id="929556.Solca_2794"/>
<accession>H8KS32</accession>
<keyword evidence="1" id="KW-0732">Signal</keyword>
<evidence type="ECO:0000313" key="2">
    <source>
        <dbReference type="EMBL" id="AFD07820.1"/>
    </source>
</evidence>
<dbReference type="RefSeq" id="WP_014681047.1">
    <property type="nucleotide sequence ID" value="NC_017770.1"/>
</dbReference>
<dbReference type="AlphaFoldDB" id="H8KS32"/>
<reference evidence="2" key="1">
    <citation type="submission" date="2012-02" db="EMBL/GenBank/DDBJ databases">
        <title>The complete genome of Solitalea canadensis DSM 3403.</title>
        <authorList>
            <consortium name="US DOE Joint Genome Institute (JGI-PGF)"/>
            <person name="Lucas S."/>
            <person name="Copeland A."/>
            <person name="Lapidus A."/>
            <person name="Glavina del Rio T."/>
            <person name="Dalin E."/>
            <person name="Tice H."/>
            <person name="Bruce D."/>
            <person name="Goodwin L."/>
            <person name="Pitluck S."/>
            <person name="Peters L."/>
            <person name="Ovchinnikova G."/>
            <person name="Lu M."/>
            <person name="Kyrpides N."/>
            <person name="Mavromatis K."/>
            <person name="Ivanova N."/>
            <person name="Brettin T."/>
            <person name="Detter J.C."/>
            <person name="Han C."/>
            <person name="Larimer F."/>
            <person name="Land M."/>
            <person name="Hauser L."/>
            <person name="Markowitz V."/>
            <person name="Cheng J.-F."/>
            <person name="Hugenholtz P."/>
            <person name="Woyke T."/>
            <person name="Wu D."/>
            <person name="Spring S."/>
            <person name="Schroeder M."/>
            <person name="Kopitz M."/>
            <person name="Brambilla E."/>
            <person name="Klenk H.-P."/>
            <person name="Eisen J.A."/>
        </authorList>
    </citation>
    <scope>NUCLEOTIDE SEQUENCE</scope>
    <source>
        <strain evidence="2">DSM 3403</strain>
    </source>
</reference>
<feature type="signal peptide" evidence="1">
    <location>
        <begin position="1"/>
        <end position="20"/>
    </location>
</feature>
<sequence>MKTIIGALGICFLLSGCATSSISTVSNDKAISPYNQILTLYTDAEFDFYQLDSVTYEQNFRRKINNLSDYDYRKQLEKTLRRNLNGNQTRIVKSTEIFKVNEDIPYGEFKTKIQNAEVDAILIINMKNYWYSKSVKTDIFGQPSVSEDPNAAFLSYLYDVKSNKTVWMAKSVVSGMLYAGYETLNNTMARRVARKLSKGKYISEPQLYAQN</sequence>